<dbReference type="InterPro" id="IPR033120">
    <property type="entry name" value="HOTDOG_ACOT"/>
</dbReference>
<dbReference type="PANTHER" id="PTHR11049">
    <property type="entry name" value="ACYL COENZYME A THIOESTER HYDROLASE"/>
    <property type="match status" value="1"/>
</dbReference>
<dbReference type="PROSITE" id="PS51770">
    <property type="entry name" value="HOTDOG_ACOT"/>
    <property type="match status" value="1"/>
</dbReference>
<dbReference type="InterPro" id="IPR006683">
    <property type="entry name" value="Thioestr_dom"/>
</dbReference>
<dbReference type="RefSeq" id="WP_123793343.1">
    <property type="nucleotide sequence ID" value="NZ_RKQK01000003.1"/>
</dbReference>
<accession>A0A3N4UNK7</accession>
<dbReference type="CDD" id="cd03442">
    <property type="entry name" value="BFIT_BACH"/>
    <property type="match status" value="1"/>
</dbReference>
<dbReference type="AlphaFoldDB" id="A0A3N4UNK7"/>
<dbReference type="SUPFAM" id="SSF54637">
    <property type="entry name" value="Thioesterase/thiol ester dehydrase-isomerase"/>
    <property type="match status" value="1"/>
</dbReference>
<gene>
    <name evidence="5" type="ORF">EDD53_2322</name>
</gene>
<evidence type="ECO:0000256" key="2">
    <source>
        <dbReference type="ARBA" id="ARBA00022801"/>
    </source>
</evidence>
<evidence type="ECO:0000313" key="5">
    <source>
        <dbReference type="EMBL" id="RPE66617.1"/>
    </source>
</evidence>
<dbReference type="GO" id="GO:0005737">
    <property type="term" value="C:cytoplasm"/>
    <property type="evidence" value="ECO:0007669"/>
    <property type="project" value="TreeGrafter"/>
</dbReference>
<dbReference type="GO" id="GO:0052816">
    <property type="term" value="F:long-chain fatty acyl-CoA hydrolase activity"/>
    <property type="evidence" value="ECO:0007669"/>
    <property type="project" value="TreeGrafter"/>
</dbReference>
<dbReference type="Gene3D" id="3.10.129.10">
    <property type="entry name" value="Hotdog Thioesterase"/>
    <property type="match status" value="1"/>
</dbReference>
<dbReference type="InterPro" id="IPR040170">
    <property type="entry name" value="Cytosol_ACT"/>
</dbReference>
<protein>
    <submittedName>
        <fullName evidence="5">(3S)-malyl-CoA thioesterase</fullName>
    </submittedName>
</protein>
<comment type="similarity">
    <text evidence="1">Belongs to the acyl coenzyme A hydrolase family.</text>
</comment>
<evidence type="ECO:0000313" key="6">
    <source>
        <dbReference type="Proteomes" id="UP000269689"/>
    </source>
</evidence>
<evidence type="ECO:0000259" key="4">
    <source>
        <dbReference type="PROSITE" id="PS51770"/>
    </source>
</evidence>
<evidence type="ECO:0000256" key="3">
    <source>
        <dbReference type="PROSITE-ProRule" id="PRU01106"/>
    </source>
</evidence>
<dbReference type="Proteomes" id="UP000269689">
    <property type="component" value="Unassembled WGS sequence"/>
</dbReference>
<comment type="caution">
    <text evidence="5">The sequence shown here is derived from an EMBL/GenBank/DDBJ whole genome shotgun (WGS) entry which is preliminary data.</text>
</comment>
<proteinExistence type="inferred from homology"/>
<dbReference type="EMBL" id="RKQK01000003">
    <property type="protein sequence ID" value="RPE66617.1"/>
    <property type="molecule type" value="Genomic_DNA"/>
</dbReference>
<name>A0A3N4UNK7_9RHOB</name>
<evidence type="ECO:0000256" key="1">
    <source>
        <dbReference type="ARBA" id="ARBA00010458"/>
    </source>
</evidence>
<keyword evidence="2 3" id="KW-0378">Hydrolase</keyword>
<dbReference type="OrthoDB" id="9801856at2"/>
<organism evidence="5 6">
    <name type="scientific">Pacificibacter maritimus</name>
    <dbReference type="NCBI Taxonomy" id="762213"/>
    <lineage>
        <taxon>Bacteria</taxon>
        <taxon>Pseudomonadati</taxon>
        <taxon>Pseudomonadota</taxon>
        <taxon>Alphaproteobacteria</taxon>
        <taxon>Rhodobacterales</taxon>
        <taxon>Roseobacteraceae</taxon>
        <taxon>Pacificibacter</taxon>
    </lineage>
</organism>
<dbReference type="InterPro" id="IPR029069">
    <property type="entry name" value="HotDog_dom_sf"/>
</dbReference>
<feature type="domain" description="HotDog ACOT-type" evidence="4">
    <location>
        <begin position="5"/>
        <end position="115"/>
    </location>
</feature>
<sequence length="128" mass="13126">MTTDALTPATLITVAPYSEATPSGAIFGGWIMSQLDHAAGLAGRTISGGPVVIASIRELNFLAALFAGEALSVHVKLTCKGSSSFNVAVNAFAKTGPEDRGIFRADVLLVAVDGDGKSRKFELSDASA</sequence>
<keyword evidence="6" id="KW-1185">Reference proteome</keyword>
<reference evidence="5 6" key="1">
    <citation type="submission" date="2018-11" db="EMBL/GenBank/DDBJ databases">
        <title>Genomic Encyclopedia of Type Strains, Phase IV (KMG-IV): sequencing the most valuable type-strain genomes for metagenomic binning, comparative biology and taxonomic classification.</title>
        <authorList>
            <person name="Goeker M."/>
        </authorList>
    </citation>
    <scope>NUCLEOTIDE SEQUENCE [LARGE SCALE GENOMIC DNA]</scope>
    <source>
        <strain evidence="5 6">DSM 104731</strain>
    </source>
</reference>
<dbReference type="Pfam" id="PF03061">
    <property type="entry name" value="4HBT"/>
    <property type="match status" value="1"/>
</dbReference>
<dbReference type="GO" id="GO:0006637">
    <property type="term" value="P:acyl-CoA metabolic process"/>
    <property type="evidence" value="ECO:0007669"/>
    <property type="project" value="TreeGrafter"/>
</dbReference>